<proteinExistence type="predicted"/>
<accession>A0AAW7Z9K5</accession>
<dbReference type="InterPro" id="IPR024978">
    <property type="entry name" value="Homeodomain_phBC6A51-type"/>
</dbReference>
<evidence type="ECO:0000313" key="3">
    <source>
        <dbReference type="Proteomes" id="UP001172911"/>
    </source>
</evidence>
<dbReference type="EMBL" id="JARPTC010000003">
    <property type="protein sequence ID" value="MDO7786100.1"/>
    <property type="molecule type" value="Genomic_DNA"/>
</dbReference>
<reference evidence="2" key="2">
    <citation type="submission" date="2023-03" db="EMBL/GenBank/DDBJ databases">
        <authorList>
            <person name="Zhang Z."/>
        </authorList>
    </citation>
    <scope>NUCLEOTIDE SEQUENCE</scope>
    <source>
        <strain evidence="2">DSA</strain>
    </source>
</reference>
<dbReference type="AlphaFoldDB" id="A0AAW7Z9K5"/>
<evidence type="ECO:0000313" key="2">
    <source>
        <dbReference type="EMBL" id="MDO7786100.1"/>
    </source>
</evidence>
<name>A0AAW7Z9K5_9FIRM</name>
<gene>
    <name evidence="2" type="ORF">P6N53_02550</name>
</gene>
<sequence length="127" mass="15161">MAVWRPSEKQVAIAELLLNPEDRRPKKAKLDAVGLPERTFYRWMKDPRFLNYLNSKLDQYTAGGLVDVWHSLINQAKRGNIQAIKLYFEMKGMYRAEEERLKLAQQKLELEKEKFEFNKEVEKSKNW</sequence>
<reference evidence="2" key="1">
    <citation type="journal article" date="2023" name="J. Hazard. Mater.">
        <title>Anaerobic biodegradation of pyrene and benzo[a]pyrene by a new sulfate-reducing Desulforamulus aquiferis strain DSA.</title>
        <authorList>
            <person name="Zhang Z."/>
            <person name="Sun J."/>
            <person name="Gong X."/>
            <person name="Wang C."/>
            <person name="Wang H."/>
        </authorList>
    </citation>
    <scope>NUCLEOTIDE SEQUENCE</scope>
    <source>
        <strain evidence="2">DSA</strain>
    </source>
</reference>
<dbReference type="RefSeq" id="WP_304540928.1">
    <property type="nucleotide sequence ID" value="NZ_JARPTC010000003.1"/>
</dbReference>
<dbReference type="Proteomes" id="UP001172911">
    <property type="component" value="Unassembled WGS sequence"/>
</dbReference>
<keyword evidence="3" id="KW-1185">Reference proteome</keyword>
<dbReference type="Pfam" id="PF13022">
    <property type="entry name" value="HTH_Tnp_1_2"/>
    <property type="match status" value="1"/>
</dbReference>
<dbReference type="Gene3D" id="1.10.10.60">
    <property type="entry name" value="Homeodomain-like"/>
    <property type="match status" value="1"/>
</dbReference>
<feature type="domain" description="Homeodomain phBC6A51-type" evidence="1">
    <location>
        <begin position="7"/>
        <end position="94"/>
    </location>
</feature>
<protein>
    <submittedName>
        <fullName evidence="2">PhBC6A51 family helix-turn-helix protein</fullName>
    </submittedName>
</protein>
<organism evidence="2 3">
    <name type="scientific">Desulforamulus aquiferis</name>
    <dbReference type="NCBI Taxonomy" id="1397668"/>
    <lineage>
        <taxon>Bacteria</taxon>
        <taxon>Bacillati</taxon>
        <taxon>Bacillota</taxon>
        <taxon>Clostridia</taxon>
        <taxon>Eubacteriales</taxon>
        <taxon>Peptococcaceae</taxon>
        <taxon>Desulforamulus</taxon>
    </lineage>
</organism>
<evidence type="ECO:0000259" key="1">
    <source>
        <dbReference type="Pfam" id="PF13022"/>
    </source>
</evidence>
<comment type="caution">
    <text evidence="2">The sequence shown here is derived from an EMBL/GenBank/DDBJ whole genome shotgun (WGS) entry which is preliminary data.</text>
</comment>